<dbReference type="FunFam" id="1.10.287.1080:FF:000002">
    <property type="entry name" value="Histidine biosynthesis bifunctional protein HisIE"/>
    <property type="match status" value="1"/>
</dbReference>
<evidence type="ECO:0000259" key="16">
    <source>
        <dbReference type="Pfam" id="PF01502"/>
    </source>
</evidence>
<comment type="catalytic activity">
    <reaction evidence="1 15">
        <text>1-(5-phospho-beta-D-ribosyl)-5'-AMP + H2O = 1-(5-phospho-beta-D-ribosyl)-5-[(5-phospho-beta-D-ribosylamino)methylideneamino]imidazole-4-carboxamide</text>
        <dbReference type="Rhea" id="RHEA:20049"/>
        <dbReference type="ChEBI" id="CHEBI:15377"/>
        <dbReference type="ChEBI" id="CHEBI:58435"/>
        <dbReference type="ChEBI" id="CHEBI:59457"/>
        <dbReference type="EC" id="3.5.4.19"/>
    </reaction>
</comment>
<dbReference type="SUPFAM" id="SSF101386">
    <property type="entry name" value="all-alpha NTP pyrophosphatases"/>
    <property type="match status" value="1"/>
</dbReference>
<dbReference type="InterPro" id="IPR021130">
    <property type="entry name" value="PRib-ATP_PPHydrolase-like"/>
</dbReference>
<organism evidence="17 18">
    <name type="scientific">Echinimonas agarilytica</name>
    <dbReference type="NCBI Taxonomy" id="1215918"/>
    <lineage>
        <taxon>Bacteria</taxon>
        <taxon>Pseudomonadati</taxon>
        <taxon>Pseudomonadota</taxon>
        <taxon>Gammaproteobacteria</taxon>
        <taxon>Alteromonadales</taxon>
        <taxon>Echinimonadaceae</taxon>
        <taxon>Echinimonas</taxon>
    </lineage>
</organism>
<evidence type="ECO:0000256" key="3">
    <source>
        <dbReference type="ARBA" id="ARBA00004496"/>
    </source>
</evidence>
<keyword evidence="14 15" id="KW-0511">Multifunctional enzyme</keyword>
<evidence type="ECO:0000256" key="7">
    <source>
        <dbReference type="ARBA" id="ARBA00008299"/>
    </source>
</evidence>
<dbReference type="GO" id="GO:0005737">
    <property type="term" value="C:cytoplasm"/>
    <property type="evidence" value="ECO:0007669"/>
    <property type="project" value="UniProtKB-SubCell"/>
</dbReference>
<evidence type="ECO:0000256" key="8">
    <source>
        <dbReference type="ARBA" id="ARBA00022490"/>
    </source>
</evidence>
<dbReference type="NCBIfam" id="NF000768">
    <property type="entry name" value="PRK00051.1"/>
    <property type="match status" value="1"/>
</dbReference>
<protein>
    <recommendedName>
        <fullName evidence="15">Histidine biosynthesis bifunctional protein HisIE</fullName>
    </recommendedName>
    <domain>
        <recommendedName>
            <fullName evidence="15">Phosphoribosyl-AMP cyclohydrolase</fullName>
            <shortName evidence="15">PRA-CH</shortName>
            <ecNumber evidence="15">3.5.4.19</ecNumber>
        </recommendedName>
    </domain>
    <domain>
        <recommendedName>
            <fullName evidence="15">Phosphoribosyl-ATP pyrophosphatase</fullName>
            <shortName evidence="15">PRA-PH</shortName>
            <ecNumber evidence="15">3.6.1.31</ecNumber>
        </recommendedName>
    </domain>
</protein>
<dbReference type="HAMAP" id="MF_01020">
    <property type="entry name" value="HisE"/>
    <property type="match status" value="1"/>
</dbReference>
<dbReference type="RefSeq" id="WP_251260753.1">
    <property type="nucleotide sequence ID" value="NZ_JAMQGP010000002.1"/>
</dbReference>
<keyword evidence="9 15" id="KW-0028">Amino-acid biosynthesis</keyword>
<dbReference type="NCBIfam" id="TIGR03188">
    <property type="entry name" value="histidine_hisI"/>
    <property type="match status" value="1"/>
</dbReference>
<comment type="similarity">
    <text evidence="7 15">In the N-terminal section; belongs to the PRA-CH family.</text>
</comment>
<dbReference type="CDD" id="cd11534">
    <property type="entry name" value="NTP-PPase_HisIE_like"/>
    <property type="match status" value="1"/>
</dbReference>
<comment type="similarity">
    <text evidence="6 15">In the C-terminal section; belongs to the PRA-PH family.</text>
</comment>
<dbReference type="Pfam" id="PF01502">
    <property type="entry name" value="PRA-CH"/>
    <property type="match status" value="1"/>
</dbReference>
<name>A0AA42B722_9GAMM</name>
<dbReference type="InterPro" id="IPR038019">
    <property type="entry name" value="PRib_AMP_CycHydrolase_sf"/>
</dbReference>
<dbReference type="GO" id="GO:0000105">
    <property type="term" value="P:L-histidine biosynthetic process"/>
    <property type="evidence" value="ECO:0007669"/>
    <property type="project" value="UniProtKB-UniRule"/>
</dbReference>
<dbReference type="NCBIfam" id="NF002747">
    <property type="entry name" value="PRK02759.1"/>
    <property type="match status" value="1"/>
</dbReference>
<dbReference type="Proteomes" id="UP001165393">
    <property type="component" value="Unassembled WGS sequence"/>
</dbReference>
<dbReference type="SUPFAM" id="SSF141734">
    <property type="entry name" value="HisI-like"/>
    <property type="match status" value="1"/>
</dbReference>
<dbReference type="AlphaFoldDB" id="A0AA42B722"/>
<evidence type="ECO:0000256" key="1">
    <source>
        <dbReference type="ARBA" id="ARBA00000024"/>
    </source>
</evidence>
<dbReference type="GO" id="GO:0004635">
    <property type="term" value="F:phosphoribosyl-AMP cyclohydrolase activity"/>
    <property type="evidence" value="ECO:0007669"/>
    <property type="project" value="UniProtKB-UniRule"/>
</dbReference>
<keyword evidence="13 15" id="KW-0368">Histidine biosynthesis</keyword>
<evidence type="ECO:0000256" key="2">
    <source>
        <dbReference type="ARBA" id="ARBA00001460"/>
    </source>
</evidence>
<comment type="subcellular location">
    <subcellularLocation>
        <location evidence="3 15">Cytoplasm</location>
    </subcellularLocation>
</comment>
<reference evidence="17 18" key="1">
    <citation type="journal article" date="2013" name="Antonie Van Leeuwenhoek">
        <title>Echinimonas agarilytica gen. nov., sp. nov., a new gammaproteobacterium isolated from the sea urchin Strongylocentrotus intermedius.</title>
        <authorList>
            <person name="Nedashkovskaya O.I."/>
            <person name="Stenkova A.M."/>
            <person name="Zhukova N.V."/>
            <person name="Van Trappen S."/>
            <person name="Lee J.S."/>
            <person name="Kim S.B."/>
        </authorList>
    </citation>
    <scope>NUCLEOTIDE SEQUENCE [LARGE SCALE GENOMIC DNA]</scope>
    <source>
        <strain evidence="17 18">KMM 6351</strain>
    </source>
</reference>
<dbReference type="GO" id="GO:0004636">
    <property type="term" value="F:phosphoribosyl-ATP diphosphatase activity"/>
    <property type="evidence" value="ECO:0007669"/>
    <property type="project" value="UniProtKB-UniRule"/>
</dbReference>
<evidence type="ECO:0000313" key="18">
    <source>
        <dbReference type="Proteomes" id="UP001165393"/>
    </source>
</evidence>
<dbReference type="PANTHER" id="PTHR42945">
    <property type="entry name" value="HISTIDINE BIOSYNTHESIS BIFUNCTIONAL PROTEIN"/>
    <property type="match status" value="1"/>
</dbReference>
<evidence type="ECO:0000256" key="13">
    <source>
        <dbReference type="ARBA" id="ARBA00023102"/>
    </source>
</evidence>
<evidence type="ECO:0000256" key="6">
    <source>
        <dbReference type="ARBA" id="ARBA00007731"/>
    </source>
</evidence>
<feature type="region of interest" description="Phosphoribosyl-AMP cyclohydrolase" evidence="15">
    <location>
        <begin position="1"/>
        <end position="116"/>
    </location>
</feature>
<evidence type="ECO:0000256" key="5">
    <source>
        <dbReference type="ARBA" id="ARBA00005204"/>
    </source>
</evidence>
<dbReference type="Gene3D" id="1.10.287.1080">
    <property type="entry name" value="MazG-like"/>
    <property type="match status" value="1"/>
</dbReference>
<feature type="domain" description="Phosphoribosyl-AMP cyclohydrolase" evidence="16">
    <location>
        <begin position="33"/>
        <end position="105"/>
    </location>
</feature>
<dbReference type="PANTHER" id="PTHR42945:SF9">
    <property type="entry name" value="HISTIDINE BIOSYNTHESIS BIFUNCTIONAL PROTEIN HISIE"/>
    <property type="match status" value="1"/>
</dbReference>
<dbReference type="InterPro" id="IPR002496">
    <property type="entry name" value="PRib_AMP_CycHydrolase_dom"/>
</dbReference>
<sequence length="207" mass="22367">MFNELDVAQLAWDKVDGMMPAIVQNAQSGKVLMMGYMNQDALKHTLESGHVTFFSRSKQRLWTKGETSGNTLNLVAIQADCDQDTLLVQANPIGPTCHTGTETCWGNDAAEAPIAFISDLEQVIASRKGASADSSYTASLFASGTKRIAQKVGEEGVETALAATVNDDEETLNESADLMYHLLVLLQHQGLSLSQVVDVLKARHGKK</sequence>
<dbReference type="GO" id="GO:0005524">
    <property type="term" value="F:ATP binding"/>
    <property type="evidence" value="ECO:0007669"/>
    <property type="project" value="UniProtKB-KW"/>
</dbReference>
<dbReference type="InterPro" id="IPR023019">
    <property type="entry name" value="His_synth_HisIE"/>
</dbReference>
<dbReference type="HAMAP" id="MF_01019">
    <property type="entry name" value="HisIE"/>
    <property type="match status" value="1"/>
</dbReference>
<accession>A0AA42B722</accession>
<feature type="region of interest" description="Phosphoribosyl-ATP pyrophosphohydrolase" evidence="15">
    <location>
        <begin position="117"/>
        <end position="207"/>
    </location>
</feature>
<evidence type="ECO:0000256" key="14">
    <source>
        <dbReference type="ARBA" id="ARBA00023268"/>
    </source>
</evidence>
<comment type="catalytic activity">
    <reaction evidence="2 15">
        <text>1-(5-phospho-beta-D-ribosyl)-ATP + H2O = 1-(5-phospho-beta-D-ribosyl)-5'-AMP + diphosphate + H(+)</text>
        <dbReference type="Rhea" id="RHEA:22828"/>
        <dbReference type="ChEBI" id="CHEBI:15377"/>
        <dbReference type="ChEBI" id="CHEBI:15378"/>
        <dbReference type="ChEBI" id="CHEBI:33019"/>
        <dbReference type="ChEBI" id="CHEBI:59457"/>
        <dbReference type="ChEBI" id="CHEBI:73183"/>
        <dbReference type="EC" id="3.6.1.31"/>
    </reaction>
</comment>
<keyword evidence="10 15" id="KW-0547">Nucleotide-binding</keyword>
<keyword evidence="12 15" id="KW-0067">ATP-binding</keyword>
<gene>
    <name evidence="15 17" type="primary">hisIE</name>
    <name evidence="15" type="synonym">hisI</name>
    <name evidence="17" type="ORF">NAF29_06935</name>
</gene>
<evidence type="ECO:0000256" key="12">
    <source>
        <dbReference type="ARBA" id="ARBA00022840"/>
    </source>
</evidence>
<comment type="caution">
    <text evidence="17">The sequence shown here is derived from an EMBL/GenBank/DDBJ whole genome shotgun (WGS) entry which is preliminary data.</text>
</comment>
<evidence type="ECO:0000256" key="15">
    <source>
        <dbReference type="HAMAP-Rule" id="MF_01019"/>
    </source>
</evidence>
<comment type="pathway">
    <text evidence="4 15">Amino-acid biosynthesis; L-histidine biosynthesis; L-histidine from 5-phospho-alpha-D-ribose 1-diphosphate: step 3/9.</text>
</comment>
<evidence type="ECO:0000313" key="17">
    <source>
        <dbReference type="EMBL" id="MCM2679404.1"/>
    </source>
</evidence>
<evidence type="ECO:0000256" key="4">
    <source>
        <dbReference type="ARBA" id="ARBA00005169"/>
    </source>
</evidence>
<dbReference type="EC" id="3.6.1.31" evidence="15"/>
<dbReference type="FunFam" id="3.10.20.810:FF:000001">
    <property type="entry name" value="Histidine biosynthesis bifunctional protein HisIE"/>
    <property type="match status" value="1"/>
</dbReference>
<dbReference type="EC" id="3.5.4.19" evidence="15"/>
<keyword evidence="11 15" id="KW-0378">Hydrolase</keyword>
<evidence type="ECO:0000256" key="11">
    <source>
        <dbReference type="ARBA" id="ARBA00022801"/>
    </source>
</evidence>
<dbReference type="InterPro" id="IPR008179">
    <property type="entry name" value="HisE"/>
</dbReference>
<keyword evidence="18" id="KW-1185">Reference proteome</keyword>
<proteinExistence type="inferred from homology"/>
<keyword evidence="8 15" id="KW-0963">Cytoplasm</keyword>
<comment type="pathway">
    <text evidence="5 15">Amino-acid biosynthesis; L-histidine biosynthesis; L-histidine from 5-phospho-alpha-D-ribose 1-diphosphate: step 2/9.</text>
</comment>
<dbReference type="EMBL" id="JAMQGP010000002">
    <property type="protein sequence ID" value="MCM2679404.1"/>
    <property type="molecule type" value="Genomic_DNA"/>
</dbReference>
<evidence type="ECO:0000256" key="10">
    <source>
        <dbReference type="ARBA" id="ARBA00022741"/>
    </source>
</evidence>
<dbReference type="Pfam" id="PF01503">
    <property type="entry name" value="PRA-PH"/>
    <property type="match status" value="1"/>
</dbReference>
<dbReference type="Gene3D" id="3.10.20.810">
    <property type="entry name" value="Phosphoribosyl-AMP cyclohydrolase"/>
    <property type="match status" value="1"/>
</dbReference>
<evidence type="ECO:0000256" key="9">
    <source>
        <dbReference type="ARBA" id="ARBA00022605"/>
    </source>
</evidence>